<sequence>MARYSNRAQLLISIDILLRHLACIWASLFYIDEKQASQIMQSINDLVWLYAVIRSMRFLNPRRQLLESLAALNLLPMLEIDEFKQEMRVSQETFTFILSLIPGHPVFSNESANPQCEVWIQLACALERLGHYGNGSSIGRVARAKGVGYGPLRCTQRE</sequence>
<accession>A0A0H5RDB7</accession>
<proteinExistence type="predicted"/>
<name>A0A0H5RDB7_9EUKA</name>
<evidence type="ECO:0000313" key="1">
    <source>
        <dbReference type="EMBL" id="CRZ11741.1"/>
    </source>
</evidence>
<protein>
    <submittedName>
        <fullName evidence="1">Uncharacterized protein</fullName>
    </submittedName>
</protein>
<dbReference type="EMBL" id="HACM01011299">
    <property type="protein sequence ID" value="CRZ11741.1"/>
    <property type="molecule type" value="Transcribed_RNA"/>
</dbReference>
<organism evidence="1">
    <name type="scientific">Spongospora subterranea</name>
    <dbReference type="NCBI Taxonomy" id="70186"/>
    <lineage>
        <taxon>Eukaryota</taxon>
        <taxon>Sar</taxon>
        <taxon>Rhizaria</taxon>
        <taxon>Endomyxa</taxon>
        <taxon>Phytomyxea</taxon>
        <taxon>Plasmodiophorida</taxon>
        <taxon>Plasmodiophoridae</taxon>
        <taxon>Spongospora</taxon>
    </lineage>
</organism>
<dbReference type="AlphaFoldDB" id="A0A0H5RDB7"/>
<reference evidence="1" key="1">
    <citation type="submission" date="2015-04" db="EMBL/GenBank/DDBJ databases">
        <title>The genome sequence of the plant pathogenic Rhizarian Plasmodiophora brassicae reveals insights in its biotrophic life cycle and the origin of chitin synthesis.</title>
        <authorList>
            <person name="Schwelm A."/>
            <person name="Fogelqvist J."/>
            <person name="Knaust A."/>
            <person name="Julke S."/>
            <person name="Lilja T."/>
            <person name="Dhandapani V."/>
            <person name="Bonilla-Rosso G."/>
            <person name="Karlsson M."/>
            <person name="Shevchenko A."/>
            <person name="Choi S.R."/>
            <person name="Kim H.G."/>
            <person name="Park J.Y."/>
            <person name="Lim Y.P."/>
            <person name="Ludwig-Muller J."/>
            <person name="Dixelius C."/>
        </authorList>
    </citation>
    <scope>NUCLEOTIDE SEQUENCE</scope>
    <source>
        <tissue evidence="1">Potato root galls</tissue>
    </source>
</reference>